<dbReference type="Proteomes" id="UP000067434">
    <property type="component" value="Chromosome"/>
</dbReference>
<dbReference type="GO" id="GO:0016020">
    <property type="term" value="C:membrane"/>
    <property type="evidence" value="ECO:0007669"/>
    <property type="project" value="UniProtKB-SubCell"/>
</dbReference>
<evidence type="ECO:0000313" key="6">
    <source>
        <dbReference type="EMBL" id="AKG38881.1"/>
    </source>
</evidence>
<comment type="subcellular location">
    <subcellularLocation>
        <location evidence="1">Membrane</location>
        <topology evidence="1">Multi-pass membrane protein</topology>
    </subcellularLocation>
</comment>
<dbReference type="EMBL" id="CP009961">
    <property type="protein sequence ID" value="AKG38881.1"/>
    <property type="molecule type" value="Genomic_DNA"/>
</dbReference>
<evidence type="ECO:0000256" key="2">
    <source>
        <dbReference type="ARBA" id="ARBA00022692"/>
    </source>
</evidence>
<keyword evidence="7" id="KW-1185">Reference proteome</keyword>
<reference evidence="6 7" key="1">
    <citation type="journal article" date="2015" name="Stand. Genomic Sci.">
        <title>Complete genome sequence of and proposal of Thermofilum uzonense sp. nov. a novel hyperthermophilic crenarchaeon and emended description of the genus Thermofilum.</title>
        <authorList>
            <person name="Toshchakov S.V."/>
            <person name="Korzhenkov A.A."/>
            <person name="Samarov N.I."/>
            <person name="Mazunin I.O."/>
            <person name="Mozhey O.I."/>
            <person name="Shmyr I.S."/>
            <person name="Derbikova K.S."/>
            <person name="Taranov E.A."/>
            <person name="Dominova I.N."/>
            <person name="Bonch-Osmolovskaya E.A."/>
            <person name="Patrushev M.V."/>
            <person name="Podosokorskaya O.A."/>
            <person name="Kublanov I.V."/>
        </authorList>
    </citation>
    <scope>NUCLEOTIDE SEQUENCE [LARGE SCALE GENOMIC DNA]</scope>
    <source>
        <strain evidence="6 7">1807-2</strain>
    </source>
</reference>
<keyword evidence="2 5" id="KW-0812">Transmembrane</keyword>
<keyword evidence="3 5" id="KW-1133">Transmembrane helix</keyword>
<accession>A0A0F7CL67</accession>
<organism evidence="6 7">
    <name type="scientific">Infirmifilum uzonense</name>
    <dbReference type="NCBI Taxonomy" id="1550241"/>
    <lineage>
        <taxon>Archaea</taxon>
        <taxon>Thermoproteota</taxon>
        <taxon>Thermoprotei</taxon>
        <taxon>Thermofilales</taxon>
        <taxon>Thermofilaceae</taxon>
        <taxon>Infirmifilum</taxon>
    </lineage>
</organism>
<dbReference type="AlphaFoldDB" id="A0A0F7CL67"/>
<evidence type="ECO:0000313" key="7">
    <source>
        <dbReference type="Proteomes" id="UP000067434"/>
    </source>
</evidence>
<evidence type="ECO:0000256" key="3">
    <source>
        <dbReference type="ARBA" id="ARBA00022989"/>
    </source>
</evidence>
<dbReference type="STRING" id="1550241.MA03_05895"/>
<dbReference type="Pfam" id="PF04756">
    <property type="entry name" value="OST3_OST6"/>
    <property type="match status" value="1"/>
</dbReference>
<dbReference type="HOGENOM" id="CLU_2140335_0_0_2"/>
<feature type="transmembrane region" description="Helical" evidence="5">
    <location>
        <begin position="20"/>
        <end position="38"/>
    </location>
</feature>
<feature type="transmembrane region" description="Helical" evidence="5">
    <location>
        <begin position="62"/>
        <end position="80"/>
    </location>
</feature>
<evidence type="ECO:0000256" key="5">
    <source>
        <dbReference type="SAM" id="Phobius"/>
    </source>
</evidence>
<dbReference type="GeneID" id="25401744"/>
<proteinExistence type="predicted"/>
<dbReference type="KEGG" id="thf:MA03_05895"/>
<keyword evidence="4 5" id="KW-0472">Membrane</keyword>
<feature type="transmembrane region" description="Helical" evidence="5">
    <location>
        <begin position="92"/>
        <end position="114"/>
    </location>
</feature>
<evidence type="ECO:0000256" key="1">
    <source>
        <dbReference type="ARBA" id="ARBA00004141"/>
    </source>
</evidence>
<dbReference type="InterPro" id="IPR021149">
    <property type="entry name" value="OligosaccharylTrfase_OST3/OST6"/>
</dbReference>
<dbReference type="PATRIC" id="fig|1550241.5.peg.1234"/>
<dbReference type="RefSeq" id="WP_052884377.1">
    <property type="nucleotide sequence ID" value="NZ_CP009961.1"/>
</dbReference>
<sequence length="117" mass="13019">MPEGRFTILEKLVSENNLAWLLLVISVLIASGLVFILAERPPFSLGTYIIYPGTASQTTGEFLTIFFLYSLSIAGLILLYEAPRYRSRPNLAIMFLISGLLVVLISVLLLFTVYGMK</sequence>
<name>A0A0F7CL67_9CREN</name>
<protein>
    <submittedName>
        <fullName evidence="6">Uncharacterized protein</fullName>
    </submittedName>
</protein>
<evidence type="ECO:0000256" key="4">
    <source>
        <dbReference type="ARBA" id="ARBA00023136"/>
    </source>
</evidence>
<gene>
    <name evidence="6" type="ORF">MA03_05895</name>
</gene>